<name>A0ABT5UGI6_9GAMM</name>
<organism evidence="1 2">
    <name type="scientific">Spartinivicinus poritis</name>
    <dbReference type="NCBI Taxonomy" id="2994640"/>
    <lineage>
        <taxon>Bacteria</taxon>
        <taxon>Pseudomonadati</taxon>
        <taxon>Pseudomonadota</taxon>
        <taxon>Gammaproteobacteria</taxon>
        <taxon>Oceanospirillales</taxon>
        <taxon>Zooshikellaceae</taxon>
        <taxon>Spartinivicinus</taxon>
    </lineage>
</organism>
<gene>
    <name evidence="1" type="ORF">ORQ98_26450</name>
</gene>
<dbReference type="EMBL" id="JAPMOU010000067">
    <property type="protein sequence ID" value="MDE1465506.1"/>
    <property type="molecule type" value="Genomic_DNA"/>
</dbReference>
<proteinExistence type="predicted"/>
<dbReference type="RefSeq" id="WP_274691811.1">
    <property type="nucleotide sequence ID" value="NZ_JAPMOU010000067.1"/>
</dbReference>
<dbReference type="Proteomes" id="UP001528823">
    <property type="component" value="Unassembled WGS sequence"/>
</dbReference>
<accession>A0ABT5UGI6</accession>
<keyword evidence="2" id="KW-1185">Reference proteome</keyword>
<evidence type="ECO:0000313" key="2">
    <source>
        <dbReference type="Proteomes" id="UP001528823"/>
    </source>
</evidence>
<sequence>MINNIENALRKFLFKYSEVDLLEVMIDTGAGKENISLERGGMNITPYLNLWACNIFEGESFFDAMKEVSEHDDWGFLEDITDQVGSNSFNISLTEFYPNWPEQVKQGDNKVIKLLGKNAKYLSNDTIFIFHHVWDWPAIDIRTGQELYIPM</sequence>
<comment type="caution">
    <text evidence="1">The sequence shown here is derived from an EMBL/GenBank/DDBJ whole genome shotgun (WGS) entry which is preliminary data.</text>
</comment>
<evidence type="ECO:0000313" key="1">
    <source>
        <dbReference type="EMBL" id="MDE1465506.1"/>
    </source>
</evidence>
<reference evidence="1 2" key="1">
    <citation type="submission" date="2022-11" db="EMBL/GenBank/DDBJ databases">
        <title>Spartinivicinus poritis sp. nov., isolated from scleractinian coral Porites lutea.</title>
        <authorList>
            <person name="Zhang G."/>
            <person name="Cai L."/>
            <person name="Wei Q."/>
        </authorList>
    </citation>
    <scope>NUCLEOTIDE SEQUENCE [LARGE SCALE GENOMIC DNA]</scope>
    <source>
        <strain evidence="1 2">A2-2</strain>
    </source>
</reference>
<protein>
    <submittedName>
        <fullName evidence="1">Uncharacterized protein</fullName>
    </submittedName>
</protein>